<dbReference type="AlphaFoldDB" id="A0A485KUH7"/>
<feature type="domain" description="EF-hand" evidence="3">
    <location>
        <begin position="79"/>
        <end position="114"/>
    </location>
</feature>
<dbReference type="EMBL" id="VJMH01005336">
    <property type="protein sequence ID" value="KAF0697272.1"/>
    <property type="molecule type" value="Genomic_DNA"/>
</dbReference>
<dbReference type="EMBL" id="CAADRA010005357">
    <property type="protein sequence ID" value="VFT88899.1"/>
    <property type="molecule type" value="Genomic_DNA"/>
</dbReference>
<dbReference type="Gene3D" id="1.10.238.10">
    <property type="entry name" value="EF-hand"/>
    <property type="match status" value="1"/>
</dbReference>
<reference evidence="4" key="2">
    <citation type="submission" date="2019-06" db="EMBL/GenBank/DDBJ databases">
        <title>Genomics analysis of Aphanomyces spp. identifies a new class of oomycete effector associated with host adaptation.</title>
        <authorList>
            <person name="Gaulin E."/>
        </authorList>
    </citation>
    <scope>NUCLEOTIDE SEQUENCE</scope>
    <source>
        <strain evidence="4">CBS 578.67</strain>
    </source>
</reference>
<keyword evidence="1" id="KW-0106">Calcium</keyword>
<feature type="compositionally biased region" description="Low complexity" evidence="2">
    <location>
        <begin position="345"/>
        <end position="355"/>
    </location>
</feature>
<name>A0A485KUH7_9STRA</name>
<proteinExistence type="predicted"/>
<dbReference type="PROSITE" id="PS50222">
    <property type="entry name" value="EF_HAND_2"/>
    <property type="match status" value="1"/>
</dbReference>
<sequence length="503" mass="56575">MSKRIVHQKGATLPTLKPPNWPLSQVEQLLREKILERTKMHDGKFVYQQAYRLLEVNRGKGIDLVSFKRAIRESMCLDVDDADIEALFRKYDVDGNGNIELYEFIDRVLPPDYDPAVTSWVEKSIERCDQQHRHMMQADRNAYLAGRTFDEPPSIMTRRAASDLCRDISIKLQQRLPKCIDRFRSAHQLLQGSFHTTMTKLDVRQSIRDNIGIAMTETQMHQLLSPYCKSQDDDDVVDLTAFLQGIFALDEPKADEIRDGSIFADDEQATYLWANHFGKRHIVPGKGEPQPDRYQKRVHGYVRVKNKNSNPLRLQKPPPPRRRATTKFQVPAVATMGLRRLFSSPSSAAAAGAPGFRQPKPRKMMGNESDTALVAVTTPRRPAPRVVAAPSPKAAYQPPSSSSSPLAPLSPRQPTDQQALVDSLGNMHMKVGAPSPRRPTGAIKPSPPSNQPTSSSNHIVTTADPNEYDPPRVAVSHALQFKTEAYKSEKPNWRITDSTFSCR</sequence>
<dbReference type="InterPro" id="IPR002048">
    <property type="entry name" value="EF_hand_dom"/>
</dbReference>
<evidence type="ECO:0000313" key="6">
    <source>
        <dbReference type="Proteomes" id="UP000332933"/>
    </source>
</evidence>
<feature type="region of interest" description="Disordered" evidence="2">
    <location>
        <begin position="345"/>
        <end position="416"/>
    </location>
</feature>
<dbReference type="SUPFAM" id="SSF47473">
    <property type="entry name" value="EF-hand"/>
    <property type="match status" value="1"/>
</dbReference>
<evidence type="ECO:0000259" key="3">
    <source>
        <dbReference type="PROSITE" id="PS50222"/>
    </source>
</evidence>
<feature type="region of interest" description="Disordered" evidence="2">
    <location>
        <begin position="428"/>
        <end position="471"/>
    </location>
</feature>
<evidence type="ECO:0000313" key="4">
    <source>
        <dbReference type="EMBL" id="KAF0697272.1"/>
    </source>
</evidence>
<reference evidence="5 6" key="1">
    <citation type="submission" date="2019-03" db="EMBL/GenBank/DDBJ databases">
        <authorList>
            <person name="Gaulin E."/>
            <person name="Dumas B."/>
        </authorList>
    </citation>
    <scope>NUCLEOTIDE SEQUENCE [LARGE SCALE GENOMIC DNA]</scope>
    <source>
        <strain evidence="5">CBS 568.67</strain>
    </source>
</reference>
<evidence type="ECO:0000256" key="1">
    <source>
        <dbReference type="ARBA" id="ARBA00022837"/>
    </source>
</evidence>
<evidence type="ECO:0000256" key="2">
    <source>
        <dbReference type="SAM" id="MobiDB-lite"/>
    </source>
</evidence>
<dbReference type="CDD" id="cd00051">
    <property type="entry name" value="EFh"/>
    <property type="match status" value="1"/>
</dbReference>
<evidence type="ECO:0000313" key="5">
    <source>
        <dbReference type="EMBL" id="VFT88899.1"/>
    </source>
</evidence>
<gene>
    <name evidence="5" type="primary">Aste57867_12044</name>
    <name evidence="4" type="ORF">As57867_011999</name>
    <name evidence="5" type="ORF">ASTE57867_12044</name>
</gene>
<dbReference type="Proteomes" id="UP000332933">
    <property type="component" value="Unassembled WGS sequence"/>
</dbReference>
<accession>A0A485KUH7</accession>
<dbReference type="PROSITE" id="PS00018">
    <property type="entry name" value="EF_HAND_1"/>
    <property type="match status" value="1"/>
</dbReference>
<dbReference type="InterPro" id="IPR011992">
    <property type="entry name" value="EF-hand-dom_pair"/>
</dbReference>
<protein>
    <submittedName>
        <fullName evidence="5">Aste57867_12044 protein</fullName>
    </submittedName>
</protein>
<dbReference type="GO" id="GO:0005509">
    <property type="term" value="F:calcium ion binding"/>
    <property type="evidence" value="ECO:0007669"/>
    <property type="project" value="InterPro"/>
</dbReference>
<organism evidence="5 6">
    <name type="scientific">Aphanomyces stellatus</name>
    <dbReference type="NCBI Taxonomy" id="120398"/>
    <lineage>
        <taxon>Eukaryota</taxon>
        <taxon>Sar</taxon>
        <taxon>Stramenopiles</taxon>
        <taxon>Oomycota</taxon>
        <taxon>Saprolegniomycetes</taxon>
        <taxon>Saprolegniales</taxon>
        <taxon>Verrucalvaceae</taxon>
        <taxon>Aphanomyces</taxon>
    </lineage>
</organism>
<feature type="compositionally biased region" description="Low complexity" evidence="2">
    <location>
        <begin position="374"/>
        <end position="410"/>
    </location>
</feature>
<keyword evidence="6" id="KW-1185">Reference proteome</keyword>
<dbReference type="InterPro" id="IPR018247">
    <property type="entry name" value="EF_Hand_1_Ca_BS"/>
</dbReference>
<dbReference type="OrthoDB" id="444540at2759"/>